<evidence type="ECO:0000313" key="1">
    <source>
        <dbReference type="EMBL" id="GFQ78174.1"/>
    </source>
</evidence>
<protein>
    <submittedName>
        <fullName evidence="1">Uncharacterized protein</fullName>
    </submittedName>
</protein>
<comment type="caution">
    <text evidence="1">The sequence shown here is derived from an EMBL/GenBank/DDBJ whole genome shotgun (WGS) entry which is preliminary data.</text>
</comment>
<proteinExistence type="predicted"/>
<sequence>MDSFYSTSQCGQNKVVVSREFWKCVKEGYIYQINLLQYFPKLIVEPLQDTKNKIFQDQGNFPVPSILPAALLLPSFIPSLVNFADKFTCLNNEENQMREYFEVVNHN</sequence>
<dbReference type="AlphaFoldDB" id="A0A8X6H1V1"/>
<name>A0A8X6H1V1_TRICU</name>
<accession>A0A8X6H1V1</accession>
<dbReference type="EMBL" id="BMAO01021892">
    <property type="protein sequence ID" value="GFQ78174.1"/>
    <property type="molecule type" value="Genomic_DNA"/>
</dbReference>
<keyword evidence="2" id="KW-1185">Reference proteome</keyword>
<evidence type="ECO:0000313" key="2">
    <source>
        <dbReference type="Proteomes" id="UP000887116"/>
    </source>
</evidence>
<reference evidence="1" key="1">
    <citation type="submission" date="2020-07" db="EMBL/GenBank/DDBJ databases">
        <title>Multicomponent nature underlies the extraordinary mechanical properties of spider dragline silk.</title>
        <authorList>
            <person name="Kono N."/>
            <person name="Nakamura H."/>
            <person name="Mori M."/>
            <person name="Yoshida Y."/>
            <person name="Ohtoshi R."/>
            <person name="Malay A.D."/>
            <person name="Moran D.A.P."/>
            <person name="Tomita M."/>
            <person name="Numata K."/>
            <person name="Arakawa K."/>
        </authorList>
    </citation>
    <scope>NUCLEOTIDE SEQUENCE</scope>
</reference>
<organism evidence="1 2">
    <name type="scientific">Trichonephila clavata</name>
    <name type="common">Joro spider</name>
    <name type="synonym">Nephila clavata</name>
    <dbReference type="NCBI Taxonomy" id="2740835"/>
    <lineage>
        <taxon>Eukaryota</taxon>
        <taxon>Metazoa</taxon>
        <taxon>Ecdysozoa</taxon>
        <taxon>Arthropoda</taxon>
        <taxon>Chelicerata</taxon>
        <taxon>Arachnida</taxon>
        <taxon>Araneae</taxon>
        <taxon>Araneomorphae</taxon>
        <taxon>Entelegynae</taxon>
        <taxon>Araneoidea</taxon>
        <taxon>Nephilidae</taxon>
        <taxon>Trichonephila</taxon>
    </lineage>
</organism>
<gene>
    <name evidence="1" type="ORF">TNCT_531351</name>
</gene>
<dbReference type="Proteomes" id="UP000887116">
    <property type="component" value="Unassembled WGS sequence"/>
</dbReference>